<dbReference type="AlphaFoldDB" id="A0A2T3ZZA4"/>
<sequence>MIVREKLEITNSYRPYIRSRCNRRRCRMERVTIRGDSFTKTAKREARECKRRSQGKGKSAIQIEKTKTRHGACARPTTRGTGRSNTGITTLFDLMLAYACSCTGACTHYETLAWEGRFYAYTCRSRSVWSNETRPATSRWSLVTRDFGRAFDHFLAAALGGV</sequence>
<name>A0A2T3ZZA4_TRIHA</name>
<dbReference type="GeneID" id="36622427"/>
<reference evidence="1 2" key="1">
    <citation type="submission" date="2016-07" db="EMBL/GenBank/DDBJ databases">
        <title>Multiple horizontal gene transfer events from other fungi enriched the ability of initially mycotrophic Trichoderma (Ascomycota) to feed on dead plant biomass.</title>
        <authorList>
            <consortium name="DOE Joint Genome Institute"/>
            <person name="Aerts A."/>
            <person name="Atanasova L."/>
            <person name="Chenthamara K."/>
            <person name="Zhang J."/>
            <person name="Grujic M."/>
            <person name="Henrissat B."/>
            <person name="Kuo A."/>
            <person name="Salamov A."/>
            <person name="Lipzen A."/>
            <person name="Labutti K."/>
            <person name="Barry K."/>
            <person name="Miao Y."/>
            <person name="Rahimi M.J."/>
            <person name="Shen Q."/>
            <person name="Grigoriev I.V."/>
            <person name="Kubicek C.P."/>
            <person name="Druzhinina I.S."/>
        </authorList>
    </citation>
    <scope>NUCLEOTIDE SEQUENCE [LARGE SCALE GENOMIC DNA]</scope>
    <source>
        <strain evidence="1 2">CBS 226.95</strain>
    </source>
</reference>
<dbReference type="EMBL" id="KZ679689">
    <property type="protein sequence ID" value="PTB50073.1"/>
    <property type="molecule type" value="Genomic_DNA"/>
</dbReference>
<keyword evidence="2" id="KW-1185">Reference proteome</keyword>
<dbReference type="RefSeq" id="XP_024769750.1">
    <property type="nucleotide sequence ID" value="XM_024913863.1"/>
</dbReference>
<evidence type="ECO:0000313" key="2">
    <source>
        <dbReference type="Proteomes" id="UP000241690"/>
    </source>
</evidence>
<proteinExistence type="predicted"/>
<protein>
    <submittedName>
        <fullName evidence="1">Uncharacterized protein</fullName>
    </submittedName>
</protein>
<evidence type="ECO:0000313" key="1">
    <source>
        <dbReference type="EMBL" id="PTB50073.1"/>
    </source>
</evidence>
<gene>
    <name evidence="1" type="ORF">M431DRAFT_260129</name>
</gene>
<dbReference type="Proteomes" id="UP000241690">
    <property type="component" value="Unassembled WGS sequence"/>
</dbReference>
<organism evidence="1 2">
    <name type="scientific">Trichoderma harzianum CBS 226.95</name>
    <dbReference type="NCBI Taxonomy" id="983964"/>
    <lineage>
        <taxon>Eukaryota</taxon>
        <taxon>Fungi</taxon>
        <taxon>Dikarya</taxon>
        <taxon>Ascomycota</taxon>
        <taxon>Pezizomycotina</taxon>
        <taxon>Sordariomycetes</taxon>
        <taxon>Hypocreomycetidae</taxon>
        <taxon>Hypocreales</taxon>
        <taxon>Hypocreaceae</taxon>
        <taxon>Trichoderma</taxon>
    </lineage>
</organism>
<accession>A0A2T3ZZA4</accession>